<evidence type="ECO:0000313" key="4">
    <source>
        <dbReference type="Proteomes" id="UP001054837"/>
    </source>
</evidence>
<keyword evidence="4" id="KW-1185">Reference proteome</keyword>
<feature type="compositionally biased region" description="Basic and acidic residues" evidence="1">
    <location>
        <begin position="83"/>
        <end position="94"/>
    </location>
</feature>
<evidence type="ECO:0000256" key="1">
    <source>
        <dbReference type="SAM" id="MobiDB-lite"/>
    </source>
</evidence>
<feature type="compositionally biased region" description="Basic and acidic residues" evidence="1">
    <location>
        <begin position="63"/>
        <end position="74"/>
    </location>
</feature>
<protein>
    <submittedName>
        <fullName evidence="3">Uncharacterized protein</fullName>
    </submittedName>
</protein>
<feature type="signal peptide" evidence="2">
    <location>
        <begin position="1"/>
        <end position="30"/>
    </location>
</feature>
<dbReference type="EMBL" id="BPLQ01014389">
    <property type="protein sequence ID" value="GIY79386.1"/>
    <property type="molecule type" value="Genomic_DNA"/>
</dbReference>
<dbReference type="AlphaFoldDB" id="A0AAV4W9A0"/>
<comment type="caution">
    <text evidence="3">The sequence shown here is derived from an EMBL/GenBank/DDBJ whole genome shotgun (WGS) entry which is preliminary data.</text>
</comment>
<organism evidence="3 4">
    <name type="scientific">Caerostris darwini</name>
    <dbReference type="NCBI Taxonomy" id="1538125"/>
    <lineage>
        <taxon>Eukaryota</taxon>
        <taxon>Metazoa</taxon>
        <taxon>Ecdysozoa</taxon>
        <taxon>Arthropoda</taxon>
        <taxon>Chelicerata</taxon>
        <taxon>Arachnida</taxon>
        <taxon>Araneae</taxon>
        <taxon>Araneomorphae</taxon>
        <taxon>Entelegynae</taxon>
        <taxon>Araneoidea</taxon>
        <taxon>Araneidae</taxon>
        <taxon>Caerostris</taxon>
    </lineage>
</organism>
<reference evidence="3 4" key="1">
    <citation type="submission" date="2021-06" db="EMBL/GenBank/DDBJ databases">
        <title>Caerostris darwini draft genome.</title>
        <authorList>
            <person name="Kono N."/>
            <person name="Arakawa K."/>
        </authorList>
    </citation>
    <scope>NUCLEOTIDE SEQUENCE [LARGE SCALE GENOMIC DNA]</scope>
</reference>
<sequence length="132" mass="15285">MVKDPTSSAPMKYLLISFAIIAVVLQLASAQLSKRCQSVCSRSDGQEFCQRCRMRVPMRFGKRDQLQLDSRDETSDSNPPTHLQRDVDDGQYDDSSRLIENRNLRVETRLLLNSLRNFAKDLDDWDREIYGQ</sequence>
<keyword evidence="2" id="KW-0732">Signal</keyword>
<accession>A0AAV4W9A0</accession>
<proteinExistence type="predicted"/>
<evidence type="ECO:0000256" key="2">
    <source>
        <dbReference type="SAM" id="SignalP"/>
    </source>
</evidence>
<feature type="region of interest" description="Disordered" evidence="1">
    <location>
        <begin position="63"/>
        <end position="94"/>
    </location>
</feature>
<dbReference type="Proteomes" id="UP001054837">
    <property type="component" value="Unassembled WGS sequence"/>
</dbReference>
<gene>
    <name evidence="3" type="primary">AVEN_124258_1</name>
    <name evidence="3" type="ORF">CDAR_566161</name>
</gene>
<feature type="chain" id="PRO_5044011275" evidence="2">
    <location>
        <begin position="31"/>
        <end position="132"/>
    </location>
</feature>
<evidence type="ECO:0000313" key="3">
    <source>
        <dbReference type="EMBL" id="GIY79386.1"/>
    </source>
</evidence>
<name>A0AAV4W9A0_9ARAC</name>